<proteinExistence type="predicted"/>
<protein>
    <submittedName>
        <fullName evidence="1">Uncharacterized protein</fullName>
    </submittedName>
</protein>
<reference evidence="1" key="2">
    <citation type="journal article" date="2020" name="Microorganisms">
        <title>Osmotic Adaptation and Compatible Solute Biosynthesis of Phototrophic Bacteria as Revealed from Genome Analyses.</title>
        <authorList>
            <person name="Imhoff J.F."/>
            <person name="Rahn T."/>
            <person name="Kunzel S."/>
            <person name="Keller A."/>
            <person name="Neulinger S.C."/>
        </authorList>
    </citation>
    <scope>NUCLEOTIDE SEQUENCE</scope>
    <source>
        <strain evidence="1">DSM 4395</strain>
    </source>
</reference>
<dbReference type="EMBL" id="NHSF01000045">
    <property type="protein sequence ID" value="MBK5930184.1"/>
    <property type="molecule type" value="Genomic_DNA"/>
</dbReference>
<dbReference type="AlphaFoldDB" id="A0AAJ0UEW4"/>
<keyword evidence="2" id="KW-1185">Reference proteome</keyword>
<evidence type="ECO:0000313" key="1">
    <source>
        <dbReference type="EMBL" id="MBK5930184.1"/>
    </source>
</evidence>
<comment type="caution">
    <text evidence="1">The sequence shown here is derived from an EMBL/GenBank/DDBJ whole genome shotgun (WGS) entry which is preliminary data.</text>
</comment>
<gene>
    <name evidence="1" type="ORF">CCR82_06505</name>
</gene>
<evidence type="ECO:0000313" key="2">
    <source>
        <dbReference type="Proteomes" id="UP001296967"/>
    </source>
</evidence>
<organism evidence="1 2">
    <name type="scientific">Halochromatium salexigens</name>
    <name type="common">Chromatium salexigens</name>
    <dbReference type="NCBI Taxonomy" id="49447"/>
    <lineage>
        <taxon>Bacteria</taxon>
        <taxon>Pseudomonadati</taxon>
        <taxon>Pseudomonadota</taxon>
        <taxon>Gammaproteobacteria</taxon>
        <taxon>Chromatiales</taxon>
        <taxon>Chromatiaceae</taxon>
        <taxon>Halochromatium</taxon>
    </lineage>
</organism>
<accession>A0AAJ0UEW4</accession>
<dbReference type="Proteomes" id="UP001296967">
    <property type="component" value="Unassembled WGS sequence"/>
</dbReference>
<reference evidence="1" key="1">
    <citation type="submission" date="2017-05" db="EMBL/GenBank/DDBJ databases">
        <authorList>
            <person name="Imhoff J.F."/>
            <person name="Rahn T."/>
            <person name="Kuenzel S."/>
            <person name="Neulinger S.C."/>
        </authorList>
    </citation>
    <scope>NUCLEOTIDE SEQUENCE</scope>
    <source>
        <strain evidence="1">DSM 4395</strain>
    </source>
</reference>
<sequence length="74" mass="7813">MIVLSVSPGVDAVCYTRAAGSLALLQQGLGPTSAWVMHAESTGKCARFLVLAEEPHRVIALHDPDGNRLVMGVQ</sequence>
<name>A0AAJ0UEW4_HALSE</name>